<evidence type="ECO:0000256" key="1">
    <source>
        <dbReference type="SAM" id="MobiDB-lite"/>
    </source>
</evidence>
<dbReference type="PANTHER" id="PTHR34071">
    <property type="entry name" value="5-NITROIMIDAZOLE ANTIBIOTICS RESISTANCE PROTEIN, NIMA-FAMILY-RELATED PROTEIN-RELATED"/>
    <property type="match status" value="1"/>
</dbReference>
<dbReference type="Proteomes" id="UP000291591">
    <property type="component" value="Unassembled WGS sequence"/>
</dbReference>
<reference evidence="2 3" key="1">
    <citation type="submission" date="2019-02" db="EMBL/GenBank/DDBJ databases">
        <title>Sequencing the genomes of 1000 actinobacteria strains.</title>
        <authorList>
            <person name="Klenk H.-P."/>
        </authorList>
    </citation>
    <scope>NUCLEOTIDE SEQUENCE [LARGE SCALE GENOMIC DNA]</scope>
    <source>
        <strain evidence="2 3">DSM 45779</strain>
    </source>
</reference>
<dbReference type="InterPro" id="IPR024747">
    <property type="entry name" value="Pyridox_Oxase-rel"/>
</dbReference>
<accession>A0A4Q7UUM9</accession>
<evidence type="ECO:0000313" key="2">
    <source>
        <dbReference type="EMBL" id="RZT84628.1"/>
    </source>
</evidence>
<feature type="compositionally biased region" description="Basic and acidic residues" evidence="1">
    <location>
        <begin position="212"/>
        <end position="222"/>
    </location>
</feature>
<proteinExistence type="predicted"/>
<protein>
    <recommendedName>
        <fullName evidence="4">Nitroimidazol reductase NimA-like FMN-containing flavoprotein (Pyridoxamine 5'-phosphate oxidase superfamily)</fullName>
    </recommendedName>
</protein>
<name>A0A4Q7UUM9_PSEST</name>
<dbReference type="PANTHER" id="PTHR34071:SF2">
    <property type="entry name" value="FLAVIN-NUCLEOTIDE-BINDING PROTEIN"/>
    <property type="match status" value="1"/>
</dbReference>
<dbReference type="InterPro" id="IPR012349">
    <property type="entry name" value="Split_barrel_FMN-bd"/>
</dbReference>
<sequence>MSTTPLSPTPRSTIGRNAVRARTERSDLYDVLDAGLVCHLGFVVDGAPVVLPTAYGRDGGTLYLHGSSGARYLSGAEFPACVTVTHLDGVVHARAVMHFSMNYRSAVVHGTARRVTDADERWEALRVVVEHLTPGAWEHARQPNRRELAATAVFALDLTEASVKIRTGPPSDDTEDVDADAAWAGVVPVRTVFGEPEPSPDLPTSWSVPAHLRADHDREPIT</sequence>
<evidence type="ECO:0000313" key="3">
    <source>
        <dbReference type="Proteomes" id="UP000291591"/>
    </source>
</evidence>
<dbReference type="SUPFAM" id="SSF50475">
    <property type="entry name" value="FMN-binding split barrel"/>
    <property type="match status" value="1"/>
</dbReference>
<gene>
    <name evidence="2" type="ORF">EV383_1479</name>
</gene>
<dbReference type="Gene3D" id="2.30.110.10">
    <property type="entry name" value="Electron Transport, Fmn-binding Protein, Chain A"/>
    <property type="match status" value="1"/>
</dbReference>
<keyword evidence="3" id="KW-1185">Reference proteome</keyword>
<evidence type="ECO:0008006" key="4">
    <source>
        <dbReference type="Google" id="ProtNLM"/>
    </source>
</evidence>
<comment type="caution">
    <text evidence="2">The sequence shown here is derived from an EMBL/GenBank/DDBJ whole genome shotgun (WGS) entry which is preliminary data.</text>
</comment>
<dbReference type="RefSeq" id="WP_242622952.1">
    <property type="nucleotide sequence ID" value="NZ_SHKL01000001.1"/>
</dbReference>
<feature type="region of interest" description="Disordered" evidence="1">
    <location>
        <begin position="192"/>
        <end position="222"/>
    </location>
</feature>
<dbReference type="AlphaFoldDB" id="A0A4Q7UUM9"/>
<organism evidence="2 3">
    <name type="scientific">Pseudonocardia sediminis</name>
    <dbReference type="NCBI Taxonomy" id="1397368"/>
    <lineage>
        <taxon>Bacteria</taxon>
        <taxon>Bacillati</taxon>
        <taxon>Actinomycetota</taxon>
        <taxon>Actinomycetes</taxon>
        <taxon>Pseudonocardiales</taxon>
        <taxon>Pseudonocardiaceae</taxon>
        <taxon>Pseudonocardia</taxon>
    </lineage>
</organism>
<dbReference type="Pfam" id="PF12900">
    <property type="entry name" value="Pyridox_ox_2"/>
    <property type="match status" value="1"/>
</dbReference>
<dbReference type="EMBL" id="SHKL01000001">
    <property type="protein sequence ID" value="RZT84628.1"/>
    <property type="molecule type" value="Genomic_DNA"/>
</dbReference>